<dbReference type="AlphaFoldDB" id="A0A2V1E658"/>
<evidence type="ECO:0000313" key="1">
    <source>
        <dbReference type="EMBL" id="PVI06043.1"/>
    </source>
</evidence>
<accession>A0A2V1E658</accession>
<dbReference type="Proteomes" id="UP000244855">
    <property type="component" value="Unassembled WGS sequence"/>
</dbReference>
<name>A0A2V1E658_9PLEO</name>
<sequence length="101" mass="11260">MTIGYLLYYTSAMEIASTAAQSVPDTFLNSHHSQINKANASSEMPSISDRSIMLISTLKHLIQVPLIVKPHARDHPSNPLVTRSNHLVTHELHTRLCQMIS</sequence>
<evidence type="ECO:0000313" key="2">
    <source>
        <dbReference type="Proteomes" id="UP000244855"/>
    </source>
</evidence>
<reference evidence="1 2" key="1">
    <citation type="journal article" date="2018" name="Sci. Rep.">
        <title>Comparative genomics provides insights into the lifestyle and reveals functional heterogeneity of dark septate endophytic fungi.</title>
        <authorList>
            <person name="Knapp D.G."/>
            <person name="Nemeth J.B."/>
            <person name="Barry K."/>
            <person name="Hainaut M."/>
            <person name="Henrissat B."/>
            <person name="Johnson J."/>
            <person name="Kuo A."/>
            <person name="Lim J.H.P."/>
            <person name="Lipzen A."/>
            <person name="Nolan M."/>
            <person name="Ohm R.A."/>
            <person name="Tamas L."/>
            <person name="Grigoriev I.V."/>
            <person name="Spatafora J.W."/>
            <person name="Nagy L.G."/>
            <person name="Kovacs G.M."/>
        </authorList>
    </citation>
    <scope>NUCLEOTIDE SEQUENCE [LARGE SCALE GENOMIC DNA]</scope>
    <source>
        <strain evidence="1 2">DSE2036</strain>
    </source>
</reference>
<organism evidence="1 2">
    <name type="scientific">Periconia macrospinosa</name>
    <dbReference type="NCBI Taxonomy" id="97972"/>
    <lineage>
        <taxon>Eukaryota</taxon>
        <taxon>Fungi</taxon>
        <taxon>Dikarya</taxon>
        <taxon>Ascomycota</taxon>
        <taxon>Pezizomycotina</taxon>
        <taxon>Dothideomycetes</taxon>
        <taxon>Pleosporomycetidae</taxon>
        <taxon>Pleosporales</taxon>
        <taxon>Massarineae</taxon>
        <taxon>Periconiaceae</taxon>
        <taxon>Periconia</taxon>
    </lineage>
</organism>
<proteinExistence type="predicted"/>
<protein>
    <submittedName>
        <fullName evidence="1">Uncharacterized protein</fullName>
    </submittedName>
</protein>
<dbReference type="EMBL" id="KZ805311">
    <property type="protein sequence ID" value="PVI06043.1"/>
    <property type="molecule type" value="Genomic_DNA"/>
</dbReference>
<keyword evidence="2" id="KW-1185">Reference proteome</keyword>
<gene>
    <name evidence="1" type="ORF">DM02DRAFT_57604</name>
</gene>